<dbReference type="HOGENOM" id="CLU_001570_25_0_1"/>
<dbReference type="GO" id="GO:0016705">
    <property type="term" value="F:oxidoreductase activity, acting on paired donors, with incorporation or reduction of molecular oxygen"/>
    <property type="evidence" value="ECO:0007669"/>
    <property type="project" value="InterPro"/>
</dbReference>
<dbReference type="InterPro" id="IPR017972">
    <property type="entry name" value="Cyt_P450_CS"/>
</dbReference>
<dbReference type="PRINTS" id="PR00463">
    <property type="entry name" value="EP450I"/>
</dbReference>
<organism evidence="10 11">
    <name type="scientific">Fibroporia radiculosa</name>
    <dbReference type="NCBI Taxonomy" id="599839"/>
    <lineage>
        <taxon>Eukaryota</taxon>
        <taxon>Fungi</taxon>
        <taxon>Dikarya</taxon>
        <taxon>Basidiomycota</taxon>
        <taxon>Agaricomycotina</taxon>
        <taxon>Agaricomycetes</taxon>
        <taxon>Polyporales</taxon>
        <taxon>Fibroporiaceae</taxon>
        <taxon>Fibroporia</taxon>
    </lineage>
</organism>
<dbReference type="Proteomes" id="UP000006352">
    <property type="component" value="Unassembled WGS sequence"/>
</dbReference>
<evidence type="ECO:0000256" key="6">
    <source>
        <dbReference type="ARBA" id="ARBA00023004"/>
    </source>
</evidence>
<evidence type="ECO:0000313" key="10">
    <source>
        <dbReference type="EMBL" id="CCM03425.1"/>
    </source>
</evidence>
<evidence type="ECO:0000256" key="9">
    <source>
        <dbReference type="RuleBase" id="RU000461"/>
    </source>
</evidence>
<keyword evidence="3 8" id="KW-0349">Heme</keyword>
<name>J4GR88_9APHY</name>
<comment type="similarity">
    <text evidence="2 9">Belongs to the cytochrome P450 family.</text>
</comment>
<proteinExistence type="inferred from homology"/>
<dbReference type="STRING" id="599839.J4GR88"/>
<evidence type="ECO:0000256" key="7">
    <source>
        <dbReference type="ARBA" id="ARBA00023033"/>
    </source>
</evidence>
<keyword evidence="7 9" id="KW-0503">Monooxygenase</keyword>
<dbReference type="EMBL" id="HE797114">
    <property type="protein sequence ID" value="CCM03425.1"/>
    <property type="molecule type" value="Genomic_DNA"/>
</dbReference>
<evidence type="ECO:0000256" key="5">
    <source>
        <dbReference type="ARBA" id="ARBA00023002"/>
    </source>
</evidence>
<feature type="binding site" description="axial binding residue" evidence="8">
    <location>
        <position position="478"/>
    </location>
    <ligand>
        <name>heme</name>
        <dbReference type="ChEBI" id="CHEBI:30413"/>
    </ligand>
    <ligandPart>
        <name>Fe</name>
        <dbReference type="ChEBI" id="CHEBI:18248"/>
    </ligandPart>
</feature>
<reference evidence="10 11" key="1">
    <citation type="journal article" date="2012" name="Appl. Environ. Microbiol.">
        <title>Short-read sequencing for genomic analysis of the brown rot fungus Fibroporia radiculosa.</title>
        <authorList>
            <person name="Tang J.D."/>
            <person name="Perkins A.D."/>
            <person name="Sonstegard T.S."/>
            <person name="Schroeder S.G."/>
            <person name="Burgess S.C."/>
            <person name="Diehl S.V."/>
        </authorList>
    </citation>
    <scope>NUCLEOTIDE SEQUENCE [LARGE SCALE GENOMIC DNA]</scope>
    <source>
        <strain evidence="10 11">TFFH 294</strain>
    </source>
</reference>
<accession>J4GR88</accession>
<comment type="cofactor">
    <cofactor evidence="1 8">
        <name>heme</name>
        <dbReference type="ChEBI" id="CHEBI:30413"/>
    </cofactor>
</comment>
<dbReference type="InterPro" id="IPR036396">
    <property type="entry name" value="Cyt_P450_sf"/>
</dbReference>
<evidence type="ECO:0000256" key="1">
    <source>
        <dbReference type="ARBA" id="ARBA00001971"/>
    </source>
</evidence>
<dbReference type="InParanoid" id="J4GR88"/>
<protein>
    <recommendedName>
        <fullName evidence="12">Cytochrome P450</fullName>
    </recommendedName>
</protein>
<keyword evidence="5 9" id="KW-0560">Oxidoreductase</keyword>
<keyword evidence="4 8" id="KW-0479">Metal-binding</keyword>
<evidence type="ECO:0000256" key="3">
    <source>
        <dbReference type="ARBA" id="ARBA00022617"/>
    </source>
</evidence>
<dbReference type="GO" id="GO:0020037">
    <property type="term" value="F:heme binding"/>
    <property type="evidence" value="ECO:0007669"/>
    <property type="project" value="InterPro"/>
</dbReference>
<dbReference type="GO" id="GO:0004497">
    <property type="term" value="F:monooxygenase activity"/>
    <property type="evidence" value="ECO:0007669"/>
    <property type="project" value="UniProtKB-KW"/>
</dbReference>
<sequence>MVDWTSNWAGIAVAGAVICAVSMGVKFVNGLQVSVVDNGIEEDSHVVNHWPGVRCAVAPTSRLGILNPLNSGLTWLWMKRSFDFYEQFGTDTISMVPFIAGKPQFYTANVDVARQVVGGGAQAAWIKPPSPLLDEWGTNLFTAERDVWLRHRKIIGPAFNNDMYSLVWEQTVGIYHDIVKHEGWLDRMIVQIPIVQNFTSKLAFLIIAVCGFGMKASWSDETNTHRGDMSISEALRIFTMPSVFRFFPAFASKWPIKALREISTARHLLDSYMRDQVDERRELVKTQITMNEESGRDIFSLLVRANELNARSAQDWKMMLTDNELISNVFLLLFAGHETTAHTLAATFALLAVHQDVQDDIHRQIIDVVGPDRDPTADEYHKLNKVLNAFYEAGRMFPASFLMVREAAEDTSLVIPNSPGGGETTIVVPQGTGMIIDTLGMENNPRYYPEPTKFMPSRWEGEDKADLVTGFSFGQRNCIGRRFSQTEAVAFLTMWLRDWKVEPLLNPGETINGWRARVLEAQFFFTLGVKDVPILLKRRVTGSSA</sequence>
<dbReference type="PRINTS" id="PR00385">
    <property type="entry name" value="P450"/>
</dbReference>
<evidence type="ECO:0008006" key="12">
    <source>
        <dbReference type="Google" id="ProtNLM"/>
    </source>
</evidence>
<gene>
    <name evidence="10" type="ORF">FIBRA_05556</name>
</gene>
<dbReference type="PANTHER" id="PTHR24292">
    <property type="entry name" value="CYTOCHROME P450"/>
    <property type="match status" value="1"/>
</dbReference>
<dbReference type="Gene3D" id="1.10.630.10">
    <property type="entry name" value="Cytochrome P450"/>
    <property type="match status" value="1"/>
</dbReference>
<dbReference type="OrthoDB" id="1470350at2759"/>
<dbReference type="InterPro" id="IPR050476">
    <property type="entry name" value="Insect_CytP450_Detox"/>
</dbReference>
<dbReference type="InterPro" id="IPR002401">
    <property type="entry name" value="Cyt_P450_E_grp-I"/>
</dbReference>
<dbReference type="PROSITE" id="PS00086">
    <property type="entry name" value="CYTOCHROME_P450"/>
    <property type="match status" value="1"/>
</dbReference>
<dbReference type="InterPro" id="IPR001128">
    <property type="entry name" value="Cyt_P450"/>
</dbReference>
<dbReference type="RefSeq" id="XP_012182708.1">
    <property type="nucleotide sequence ID" value="XM_012327318.1"/>
</dbReference>
<keyword evidence="11" id="KW-1185">Reference proteome</keyword>
<dbReference type="PANTHER" id="PTHR24292:SF54">
    <property type="entry name" value="CYP9F3-RELATED"/>
    <property type="match status" value="1"/>
</dbReference>
<evidence type="ECO:0000256" key="4">
    <source>
        <dbReference type="ARBA" id="ARBA00022723"/>
    </source>
</evidence>
<dbReference type="GeneID" id="24098336"/>
<evidence type="ECO:0000256" key="8">
    <source>
        <dbReference type="PIRSR" id="PIRSR602401-1"/>
    </source>
</evidence>
<dbReference type="GO" id="GO:0005506">
    <property type="term" value="F:iron ion binding"/>
    <property type="evidence" value="ECO:0007669"/>
    <property type="project" value="InterPro"/>
</dbReference>
<evidence type="ECO:0000256" key="2">
    <source>
        <dbReference type="ARBA" id="ARBA00010617"/>
    </source>
</evidence>
<dbReference type="SUPFAM" id="SSF48264">
    <property type="entry name" value="Cytochrome P450"/>
    <property type="match status" value="1"/>
</dbReference>
<keyword evidence="6 8" id="KW-0408">Iron</keyword>
<evidence type="ECO:0000313" key="11">
    <source>
        <dbReference type="Proteomes" id="UP000006352"/>
    </source>
</evidence>
<dbReference type="AlphaFoldDB" id="J4GR88"/>
<dbReference type="Pfam" id="PF00067">
    <property type="entry name" value="p450"/>
    <property type="match status" value="1"/>
</dbReference>